<dbReference type="EMBL" id="JAGKQM010000010">
    <property type="protein sequence ID" value="KAH0905324.1"/>
    <property type="molecule type" value="Genomic_DNA"/>
</dbReference>
<feature type="transmembrane region" description="Helical" evidence="4">
    <location>
        <begin position="199"/>
        <end position="218"/>
    </location>
</feature>
<proteinExistence type="inferred from homology"/>
<keyword evidence="4" id="KW-0812">Transmembrane</keyword>
<evidence type="ECO:0000256" key="1">
    <source>
        <dbReference type="ARBA" id="ARBA00004123"/>
    </source>
</evidence>
<keyword evidence="4" id="KW-1133">Transmembrane helix</keyword>
<comment type="similarity">
    <text evidence="2">Belongs to the mago nashi family.</text>
</comment>
<dbReference type="Pfam" id="PF02792">
    <property type="entry name" value="Mago_nashi"/>
    <property type="match status" value="1"/>
</dbReference>
<protein>
    <submittedName>
        <fullName evidence="5">Uncharacterized protein</fullName>
    </submittedName>
</protein>
<evidence type="ECO:0000256" key="3">
    <source>
        <dbReference type="ARBA" id="ARBA00023242"/>
    </source>
</evidence>
<dbReference type="InterPro" id="IPR004023">
    <property type="entry name" value="Mago_nashi"/>
</dbReference>
<dbReference type="SUPFAM" id="SSF89817">
    <property type="entry name" value="Mago nashi protein"/>
    <property type="match status" value="1"/>
</dbReference>
<feature type="transmembrane region" description="Helical" evidence="4">
    <location>
        <begin position="142"/>
        <end position="162"/>
    </location>
</feature>
<evidence type="ECO:0000313" key="5">
    <source>
        <dbReference type="EMBL" id="KAH0905324.1"/>
    </source>
</evidence>
<dbReference type="Gene3D" id="3.30.1560.10">
    <property type="entry name" value="Mago nashi"/>
    <property type="match status" value="1"/>
</dbReference>
<dbReference type="PANTHER" id="PTHR12638">
    <property type="entry name" value="PROTEIN MAGO NASHI HOMOLOG"/>
    <property type="match status" value="1"/>
</dbReference>
<evidence type="ECO:0000313" key="6">
    <source>
        <dbReference type="Proteomes" id="UP000824890"/>
    </source>
</evidence>
<evidence type="ECO:0000256" key="2">
    <source>
        <dbReference type="ARBA" id="ARBA00009270"/>
    </source>
</evidence>
<gene>
    <name evidence="5" type="ORF">HID58_037151</name>
</gene>
<keyword evidence="3" id="KW-0539">Nucleus</keyword>
<name>A0ABQ8BKL6_BRANA</name>
<dbReference type="CDD" id="cd11295">
    <property type="entry name" value="Mago_nashi"/>
    <property type="match status" value="1"/>
</dbReference>
<accession>A0ABQ8BKL6</accession>
<comment type="subcellular location">
    <subcellularLocation>
        <location evidence="1">Nucleus</location>
    </subcellularLocation>
</comment>
<keyword evidence="4" id="KW-0472">Membrane</keyword>
<sequence length="279" mass="31804">RGGGLNSPEIDEGLSLREGMEEENEFYLRYYVGHKGKFGHEFLEFEFRPDGKLRYANNSNYKNDTMIRKEVFLTPAVLKECKRIVSESEIMKEDDFKWPEPDRVGRQELEIVMGNEHISFATSKIGSLVDVQSSDDPEGLRIFYYLVQVSSLFPFSILSLILTMCFSRLEMSCFFAHLSALQDQAYLEKEISRVAWSMWLKFVFFVGIVMDNVAYAYLPASYMTCLKSVNVGGKPCVAYSALGALLLLLDSKTDRAEQDIATAVTTKSIYTYVYCAKLV</sequence>
<organism evidence="5 6">
    <name type="scientific">Brassica napus</name>
    <name type="common">Rape</name>
    <dbReference type="NCBI Taxonomy" id="3708"/>
    <lineage>
        <taxon>Eukaryota</taxon>
        <taxon>Viridiplantae</taxon>
        <taxon>Streptophyta</taxon>
        <taxon>Embryophyta</taxon>
        <taxon>Tracheophyta</taxon>
        <taxon>Spermatophyta</taxon>
        <taxon>Magnoliopsida</taxon>
        <taxon>eudicotyledons</taxon>
        <taxon>Gunneridae</taxon>
        <taxon>Pentapetalae</taxon>
        <taxon>rosids</taxon>
        <taxon>malvids</taxon>
        <taxon>Brassicales</taxon>
        <taxon>Brassicaceae</taxon>
        <taxon>Brassiceae</taxon>
        <taxon>Brassica</taxon>
    </lineage>
</organism>
<dbReference type="PANTHER" id="PTHR12638:SF0">
    <property type="entry name" value="MAGO HOMOLOG, EXON JUNCTION COMPLEX SUBUNIT-RELATED"/>
    <property type="match status" value="1"/>
</dbReference>
<dbReference type="InterPro" id="IPR036605">
    <property type="entry name" value="Mago_nashi_sf"/>
</dbReference>
<reference evidence="5 6" key="1">
    <citation type="submission" date="2021-05" db="EMBL/GenBank/DDBJ databases">
        <title>Genome Assembly of Synthetic Allotetraploid Brassica napus Reveals Homoeologous Exchanges between Subgenomes.</title>
        <authorList>
            <person name="Davis J.T."/>
        </authorList>
    </citation>
    <scope>NUCLEOTIDE SEQUENCE [LARGE SCALE GENOMIC DNA]</scope>
    <source>
        <strain evidence="6">cv. Da-Ae</strain>
        <tissue evidence="5">Seedling</tissue>
    </source>
</reference>
<comment type="caution">
    <text evidence="5">The sequence shown here is derived from an EMBL/GenBank/DDBJ whole genome shotgun (WGS) entry which is preliminary data.</text>
</comment>
<keyword evidence="6" id="KW-1185">Reference proteome</keyword>
<feature type="non-terminal residue" evidence="5">
    <location>
        <position position="1"/>
    </location>
</feature>
<dbReference type="Proteomes" id="UP000824890">
    <property type="component" value="Unassembled WGS sequence"/>
</dbReference>
<evidence type="ECO:0000256" key="4">
    <source>
        <dbReference type="SAM" id="Phobius"/>
    </source>
</evidence>